<dbReference type="AlphaFoldDB" id="A0A7W7AEV8"/>
<gene>
    <name evidence="2" type="ORF">GGR37_003319</name>
</gene>
<sequence>MDVGQRLLAIEDIKKVKARYCRFVDTKQWDELRNLFSEDAIFDGQSAGMGDIADREQFVAMAQAGLINAVSVHHVHGHEIEFTSDTSADAICAMEDMLQWAQGSGSPISTLHGMGHYHETYTKVGDCWKITSWQLTRLRVDTVAA</sequence>
<comment type="caution">
    <text evidence="2">The sequence shown here is derived from an EMBL/GenBank/DDBJ whole genome shotgun (WGS) entry which is preliminary data.</text>
</comment>
<dbReference type="Proteomes" id="UP000538566">
    <property type="component" value="Unassembled WGS sequence"/>
</dbReference>
<dbReference type="Gene3D" id="3.10.450.50">
    <property type="match status" value="1"/>
</dbReference>
<evidence type="ECO:0000313" key="3">
    <source>
        <dbReference type="Proteomes" id="UP000538566"/>
    </source>
</evidence>
<evidence type="ECO:0000259" key="1">
    <source>
        <dbReference type="Pfam" id="PF13577"/>
    </source>
</evidence>
<dbReference type="Pfam" id="PF13577">
    <property type="entry name" value="SnoaL_4"/>
    <property type="match status" value="1"/>
</dbReference>
<dbReference type="InterPro" id="IPR037401">
    <property type="entry name" value="SnoaL-like"/>
</dbReference>
<name>A0A7W7AEV8_9SPHN</name>
<dbReference type="EMBL" id="JACHOA010000006">
    <property type="protein sequence ID" value="MBB4615029.1"/>
    <property type="molecule type" value="Genomic_DNA"/>
</dbReference>
<keyword evidence="3" id="KW-1185">Reference proteome</keyword>
<dbReference type="InterPro" id="IPR032710">
    <property type="entry name" value="NTF2-like_dom_sf"/>
</dbReference>
<organism evidence="2 3">
    <name type="scientific">Novosphingobium taihuense</name>
    <dbReference type="NCBI Taxonomy" id="260085"/>
    <lineage>
        <taxon>Bacteria</taxon>
        <taxon>Pseudomonadati</taxon>
        <taxon>Pseudomonadota</taxon>
        <taxon>Alphaproteobacteria</taxon>
        <taxon>Sphingomonadales</taxon>
        <taxon>Sphingomonadaceae</taxon>
        <taxon>Novosphingobium</taxon>
    </lineage>
</organism>
<accession>A0A7W7AEV8</accession>
<reference evidence="2 3" key="1">
    <citation type="submission" date="2020-08" db="EMBL/GenBank/DDBJ databases">
        <title>Genomic Encyclopedia of Type Strains, Phase IV (KMG-IV): sequencing the most valuable type-strain genomes for metagenomic binning, comparative biology and taxonomic classification.</title>
        <authorList>
            <person name="Goeker M."/>
        </authorList>
    </citation>
    <scope>NUCLEOTIDE SEQUENCE [LARGE SCALE GENOMIC DNA]</scope>
    <source>
        <strain evidence="2 3">DSM 17507</strain>
    </source>
</reference>
<feature type="domain" description="SnoaL-like" evidence="1">
    <location>
        <begin position="5"/>
        <end position="133"/>
    </location>
</feature>
<protein>
    <recommendedName>
        <fullName evidence="1">SnoaL-like domain-containing protein</fullName>
    </recommendedName>
</protein>
<evidence type="ECO:0000313" key="2">
    <source>
        <dbReference type="EMBL" id="MBB4615029.1"/>
    </source>
</evidence>
<dbReference type="RefSeq" id="WP_144905856.1">
    <property type="nucleotide sequence ID" value="NZ_JACHOA010000006.1"/>
</dbReference>
<proteinExistence type="predicted"/>
<dbReference type="SUPFAM" id="SSF54427">
    <property type="entry name" value="NTF2-like"/>
    <property type="match status" value="1"/>
</dbReference>
<dbReference type="OrthoDB" id="7851780at2"/>